<keyword evidence="12" id="KW-0325">Glycoprotein</keyword>
<dbReference type="Proteomes" id="UP001230051">
    <property type="component" value="Unassembled WGS sequence"/>
</dbReference>
<comment type="similarity">
    <text evidence="2">Belongs to the interleukin-1 receptor family.</text>
</comment>
<dbReference type="PRINTS" id="PR01537">
    <property type="entry name" value="INTRLKN1R1F"/>
</dbReference>
<keyword evidence="5" id="KW-0677">Repeat</keyword>
<evidence type="ECO:0000256" key="8">
    <source>
        <dbReference type="ARBA" id="ARBA00023027"/>
    </source>
</evidence>
<evidence type="ECO:0000256" key="9">
    <source>
        <dbReference type="ARBA" id="ARBA00023136"/>
    </source>
</evidence>
<protein>
    <submittedName>
        <fullName evidence="19">Interleukin-1 receptor accessory protein isoform X1</fullName>
    </submittedName>
</protein>
<keyword evidence="10" id="KW-1015">Disulfide bond</keyword>
<dbReference type="GO" id="GO:0004908">
    <property type="term" value="F:interleukin-1 receptor activity"/>
    <property type="evidence" value="ECO:0007669"/>
    <property type="project" value="InterPro"/>
</dbReference>
<evidence type="ECO:0000259" key="17">
    <source>
        <dbReference type="PROSITE" id="PS50104"/>
    </source>
</evidence>
<dbReference type="InterPro" id="IPR015621">
    <property type="entry name" value="IL-1_rcpt_fam"/>
</dbReference>
<gene>
    <name evidence="19" type="primary">IL1RAP</name>
    <name evidence="19" type="ORF">AOXY_G9163</name>
</gene>
<dbReference type="EMBL" id="JAGXEW010000008">
    <property type="protein sequence ID" value="KAK1168396.1"/>
    <property type="molecule type" value="Genomic_DNA"/>
</dbReference>
<name>A0AAD8DG51_ACIOX</name>
<keyword evidence="6" id="KW-0378">Hydrolase</keyword>
<dbReference type="InterPro" id="IPR035897">
    <property type="entry name" value="Toll_tir_struct_dom_sf"/>
</dbReference>
<dbReference type="InterPro" id="IPR003599">
    <property type="entry name" value="Ig_sub"/>
</dbReference>
<evidence type="ECO:0000259" key="18">
    <source>
        <dbReference type="PROSITE" id="PS50835"/>
    </source>
</evidence>
<keyword evidence="11 19" id="KW-0675">Receptor</keyword>
<dbReference type="Pfam" id="PF18452">
    <property type="entry name" value="Ig_6"/>
    <property type="match status" value="1"/>
</dbReference>
<dbReference type="InterPro" id="IPR007110">
    <property type="entry name" value="Ig-like_dom"/>
</dbReference>
<keyword evidence="7 15" id="KW-1133">Transmembrane helix</keyword>
<feature type="chain" id="PRO_5042241011" evidence="16">
    <location>
        <begin position="28"/>
        <end position="705"/>
    </location>
</feature>
<dbReference type="InterPro" id="IPR036179">
    <property type="entry name" value="Ig-like_dom_sf"/>
</dbReference>
<dbReference type="PRINTS" id="PR01536">
    <property type="entry name" value="INTRLKN1R12F"/>
</dbReference>
<evidence type="ECO:0000256" key="7">
    <source>
        <dbReference type="ARBA" id="ARBA00022989"/>
    </source>
</evidence>
<evidence type="ECO:0000313" key="20">
    <source>
        <dbReference type="Proteomes" id="UP001230051"/>
    </source>
</evidence>
<comment type="subcellular location">
    <subcellularLocation>
        <location evidence="1">Membrane</location>
        <topology evidence="1">Single-pass type I membrane protein</topology>
    </subcellularLocation>
</comment>
<accession>A0AAD8DG51</accession>
<sequence length="705" mass="79513">MLPLHLHRVSSVLVLCVLCAGASTGSSSLTAGLTAPCSADSCYDLGTCKTMQVYEGETGRLSCPLFSNPTKYNYSTAQEAGLTLVWYWTRQNQDLEEPINFLLKDHWISKEMDMLWFRPTSVNDSGAYICMLRNNTHCYKIAVPLIVLQKDPGSCVSSHVQPDCIMIPLEGDGELSCPDIEGYYPTQERPPISWYRNCTPVESYSEKQVKYNKIYFNIMRQIFAGNYTCIVNYTVNGTTSTLTRTVFVKVVGSPTMQRKPFIHNPVNQSEIIVTLGALTKLSCQVFFTFVMNSETEVWWTIDRKREETFTDPRVEIYTSVESTELEDKTITKTLQIKEFSLQDVKRNYTCFARNALGEVSRQAILTLTTPVPIVELACGLGVTLLLMISLFIVCYVYWLELVLLYRAHFGTDESATDGKDYDIYISYARHAEEEEFVLLILRSVLENEFGYKVCIFDRDSLPGGTITDETLSFIRRSRRIIVVLSPNYLLKGSQTLLELKAGINNMAQSGSNQNTGDLKIIVINYKPAGSPCVELLQLKQTAFIKWKGKKSKSPQSKFWKALRLALPLRTLAAGVRLIDSSSSHSDISVDRRPAMTGVGQEFEAERRIEASSTKSRRGASPCMSCRVCVTYRDNEKVVHCLETHSHLSTTKNYGTEIRWTHVRPKLDLQQHGAPAHRCTQPCSPACLIQSKRQLCSLAGRPEQPW</sequence>
<feature type="signal peptide" evidence="16">
    <location>
        <begin position="1"/>
        <end position="27"/>
    </location>
</feature>
<dbReference type="InterPro" id="IPR013783">
    <property type="entry name" value="Ig-like_fold"/>
</dbReference>
<evidence type="ECO:0000256" key="5">
    <source>
        <dbReference type="ARBA" id="ARBA00022737"/>
    </source>
</evidence>
<comment type="caution">
    <text evidence="19">The sequence shown here is derived from an EMBL/GenBank/DDBJ whole genome shotgun (WGS) entry which is preliminary data.</text>
</comment>
<feature type="transmembrane region" description="Helical" evidence="15">
    <location>
        <begin position="373"/>
        <end position="398"/>
    </location>
</feature>
<dbReference type="GO" id="GO:0016787">
    <property type="term" value="F:hydrolase activity"/>
    <property type="evidence" value="ECO:0007669"/>
    <property type="project" value="UniProtKB-KW"/>
</dbReference>
<feature type="domain" description="TIR" evidence="17">
    <location>
        <begin position="419"/>
        <end position="566"/>
    </location>
</feature>
<keyword evidence="9 15" id="KW-0472">Membrane</keyword>
<evidence type="ECO:0000313" key="19">
    <source>
        <dbReference type="EMBL" id="KAK1168396.1"/>
    </source>
</evidence>
<evidence type="ECO:0000256" key="2">
    <source>
        <dbReference type="ARBA" id="ARBA00009752"/>
    </source>
</evidence>
<evidence type="ECO:0000256" key="14">
    <source>
        <dbReference type="ARBA" id="ARBA00023319"/>
    </source>
</evidence>
<dbReference type="GO" id="GO:0006954">
    <property type="term" value="P:inflammatory response"/>
    <property type="evidence" value="ECO:0007669"/>
    <property type="project" value="UniProtKB-KW"/>
</dbReference>
<evidence type="ECO:0000256" key="16">
    <source>
        <dbReference type="SAM" id="SignalP"/>
    </source>
</evidence>
<keyword evidence="13" id="KW-0395">Inflammatory response</keyword>
<dbReference type="Pfam" id="PF01582">
    <property type="entry name" value="TIR"/>
    <property type="match status" value="1"/>
</dbReference>
<reference evidence="19" key="1">
    <citation type="submission" date="2022-02" db="EMBL/GenBank/DDBJ databases">
        <title>Atlantic sturgeon de novo genome assembly.</title>
        <authorList>
            <person name="Stock M."/>
            <person name="Klopp C."/>
            <person name="Guiguen Y."/>
            <person name="Cabau C."/>
            <person name="Parinello H."/>
            <person name="Santidrian Yebra-Pimentel E."/>
            <person name="Kuhl H."/>
            <person name="Dirks R.P."/>
            <person name="Guessner J."/>
            <person name="Wuertz S."/>
            <person name="Du K."/>
            <person name="Schartl M."/>
        </authorList>
    </citation>
    <scope>NUCLEOTIDE SEQUENCE</scope>
    <source>
        <strain evidence="19">STURGEONOMICS-FGT-2020</strain>
        <tissue evidence="19">Whole blood</tissue>
    </source>
</reference>
<dbReference type="InterPro" id="IPR000157">
    <property type="entry name" value="TIR_dom"/>
</dbReference>
<evidence type="ECO:0000256" key="3">
    <source>
        <dbReference type="ARBA" id="ARBA00022692"/>
    </source>
</evidence>
<evidence type="ECO:0000256" key="15">
    <source>
        <dbReference type="SAM" id="Phobius"/>
    </source>
</evidence>
<dbReference type="InterPro" id="IPR041416">
    <property type="entry name" value="IL-1RAcP-like_ig"/>
</dbReference>
<keyword evidence="20" id="KW-1185">Reference proteome</keyword>
<evidence type="ECO:0000256" key="6">
    <source>
        <dbReference type="ARBA" id="ARBA00022801"/>
    </source>
</evidence>
<dbReference type="PROSITE" id="PS50835">
    <property type="entry name" value="IG_LIKE"/>
    <property type="match status" value="3"/>
</dbReference>
<feature type="domain" description="Ig-like" evidence="18">
    <location>
        <begin position="36"/>
        <end position="135"/>
    </location>
</feature>
<keyword evidence="8" id="KW-0520">NAD</keyword>
<dbReference type="AlphaFoldDB" id="A0AAD8DG51"/>
<dbReference type="PANTHER" id="PTHR11890:SF20">
    <property type="entry name" value="INTERLEUKIN-1 RECEPTOR ACCESSORY PROTEIN"/>
    <property type="match status" value="1"/>
</dbReference>
<evidence type="ECO:0000256" key="12">
    <source>
        <dbReference type="ARBA" id="ARBA00023180"/>
    </source>
</evidence>
<dbReference type="SMART" id="SM00409">
    <property type="entry name" value="IG"/>
    <property type="match status" value="3"/>
</dbReference>
<organism evidence="19 20">
    <name type="scientific">Acipenser oxyrinchus oxyrinchus</name>
    <dbReference type="NCBI Taxonomy" id="40147"/>
    <lineage>
        <taxon>Eukaryota</taxon>
        <taxon>Metazoa</taxon>
        <taxon>Chordata</taxon>
        <taxon>Craniata</taxon>
        <taxon>Vertebrata</taxon>
        <taxon>Euteleostomi</taxon>
        <taxon>Actinopterygii</taxon>
        <taxon>Chondrostei</taxon>
        <taxon>Acipenseriformes</taxon>
        <taxon>Acipenseridae</taxon>
        <taxon>Acipenser</taxon>
    </lineage>
</organism>
<keyword evidence="3 15" id="KW-0812">Transmembrane</keyword>
<dbReference type="PANTHER" id="PTHR11890">
    <property type="entry name" value="INTERLEUKIN-1 RECEPTOR FAMILY MEMBER"/>
    <property type="match status" value="1"/>
</dbReference>
<keyword evidence="4 16" id="KW-0732">Signal</keyword>
<dbReference type="SMART" id="SM00255">
    <property type="entry name" value="TIR"/>
    <property type="match status" value="1"/>
</dbReference>
<dbReference type="SUPFAM" id="SSF48726">
    <property type="entry name" value="Immunoglobulin"/>
    <property type="match status" value="3"/>
</dbReference>
<evidence type="ECO:0000256" key="11">
    <source>
        <dbReference type="ARBA" id="ARBA00023170"/>
    </source>
</evidence>
<evidence type="ECO:0000256" key="1">
    <source>
        <dbReference type="ARBA" id="ARBA00004479"/>
    </source>
</evidence>
<dbReference type="InterPro" id="IPR004074">
    <property type="entry name" value="IL-1_rcpt_I/II-typ"/>
</dbReference>
<dbReference type="Gene3D" id="3.40.50.10140">
    <property type="entry name" value="Toll/interleukin-1 receptor homology (TIR) domain"/>
    <property type="match status" value="1"/>
</dbReference>
<dbReference type="SUPFAM" id="SSF52200">
    <property type="entry name" value="Toll/Interleukin receptor TIR domain"/>
    <property type="match status" value="1"/>
</dbReference>
<feature type="domain" description="Ig-like" evidence="18">
    <location>
        <begin position="144"/>
        <end position="247"/>
    </location>
</feature>
<evidence type="ECO:0000256" key="10">
    <source>
        <dbReference type="ARBA" id="ARBA00023157"/>
    </source>
</evidence>
<evidence type="ECO:0000256" key="13">
    <source>
        <dbReference type="ARBA" id="ARBA00023198"/>
    </source>
</evidence>
<dbReference type="GO" id="GO:0016020">
    <property type="term" value="C:membrane"/>
    <property type="evidence" value="ECO:0007669"/>
    <property type="project" value="UniProtKB-SubCell"/>
</dbReference>
<keyword evidence="14" id="KW-0393">Immunoglobulin domain</keyword>
<evidence type="ECO:0000256" key="4">
    <source>
        <dbReference type="ARBA" id="ARBA00022729"/>
    </source>
</evidence>
<proteinExistence type="inferred from homology"/>
<dbReference type="Gene3D" id="2.60.40.10">
    <property type="entry name" value="Immunoglobulins"/>
    <property type="match status" value="3"/>
</dbReference>
<dbReference type="PROSITE" id="PS50104">
    <property type="entry name" value="TIR"/>
    <property type="match status" value="1"/>
</dbReference>
<feature type="domain" description="Ig-like" evidence="18">
    <location>
        <begin position="254"/>
        <end position="366"/>
    </location>
</feature>